<feature type="signal peptide" evidence="7">
    <location>
        <begin position="1"/>
        <end position="26"/>
    </location>
</feature>
<keyword evidence="4 7" id="KW-0732">Signal</keyword>
<dbReference type="PANTHER" id="PTHR12147">
    <property type="entry name" value="METALLOPEPTIDASE M28 FAMILY MEMBER"/>
    <property type="match status" value="1"/>
</dbReference>
<dbReference type="EMBL" id="CP144918">
    <property type="protein sequence ID" value="WWA46158.1"/>
    <property type="molecule type" value="Genomic_DNA"/>
</dbReference>
<dbReference type="Gene3D" id="3.40.630.10">
    <property type="entry name" value="Zn peptidases"/>
    <property type="match status" value="1"/>
</dbReference>
<dbReference type="RefSeq" id="WP_338445060.1">
    <property type="nucleotide sequence ID" value="NZ_CP144918.1"/>
</dbReference>
<evidence type="ECO:0000313" key="10">
    <source>
        <dbReference type="Proteomes" id="UP001335183"/>
    </source>
</evidence>
<proteinExistence type="predicted"/>
<keyword evidence="5" id="KW-0378">Hydrolase</keyword>
<evidence type="ECO:0000256" key="3">
    <source>
        <dbReference type="ARBA" id="ARBA00022723"/>
    </source>
</evidence>
<dbReference type="SUPFAM" id="SSF53187">
    <property type="entry name" value="Zn-dependent exopeptidases"/>
    <property type="match status" value="1"/>
</dbReference>
<accession>A0ABZ2D499</accession>
<keyword evidence="2" id="KW-0645">Protease</keyword>
<keyword evidence="1" id="KW-0031">Aminopeptidase</keyword>
<dbReference type="Proteomes" id="UP001335183">
    <property type="component" value="Chromosome"/>
</dbReference>
<evidence type="ECO:0000256" key="1">
    <source>
        <dbReference type="ARBA" id="ARBA00022438"/>
    </source>
</evidence>
<keyword evidence="3" id="KW-0479">Metal-binding</keyword>
<evidence type="ECO:0000256" key="2">
    <source>
        <dbReference type="ARBA" id="ARBA00022670"/>
    </source>
</evidence>
<evidence type="ECO:0000256" key="4">
    <source>
        <dbReference type="ARBA" id="ARBA00022729"/>
    </source>
</evidence>
<dbReference type="InterPro" id="IPR045175">
    <property type="entry name" value="M28_fam"/>
</dbReference>
<organism evidence="9 10">
    <name type="scientific">Pelagerythrobacter marensis</name>
    <dbReference type="NCBI Taxonomy" id="543877"/>
    <lineage>
        <taxon>Bacteria</taxon>
        <taxon>Pseudomonadati</taxon>
        <taxon>Pseudomonadota</taxon>
        <taxon>Alphaproteobacteria</taxon>
        <taxon>Sphingomonadales</taxon>
        <taxon>Erythrobacteraceae</taxon>
        <taxon>Pelagerythrobacter</taxon>
    </lineage>
</organism>
<dbReference type="InterPro" id="IPR007484">
    <property type="entry name" value="Peptidase_M28"/>
</dbReference>
<gene>
    <name evidence="9" type="ORF">V5F89_07605</name>
</gene>
<protein>
    <submittedName>
        <fullName evidence="9">M28 family peptidase</fullName>
    </submittedName>
</protein>
<evidence type="ECO:0000259" key="8">
    <source>
        <dbReference type="Pfam" id="PF04389"/>
    </source>
</evidence>
<evidence type="ECO:0000256" key="5">
    <source>
        <dbReference type="ARBA" id="ARBA00022801"/>
    </source>
</evidence>
<reference evidence="9 10" key="1">
    <citation type="submission" date="2024-02" db="EMBL/GenBank/DDBJ databases">
        <title>The whole genome sequence of five bacterial samples isolated from Abu Dhabi Sabkha-shore region.</title>
        <authorList>
            <person name="Sudalaimuthuasari N."/>
            <person name="Sarfraz B."/>
            <person name="Tuyisabe J.D."/>
            <person name="Mugisha Ntwali L.D.M."/>
            <person name="Ali A.I.A.A."/>
            <person name="Almansoori S.Z.A."/>
            <person name="Alajami H.S.A."/>
            <person name="Almeqbaali A.A.S."/>
            <person name="Kundu B."/>
            <person name="Saeed E.E."/>
            <person name="Sukumarinath V."/>
            <person name="Mishra A.K."/>
            <person name="Hazzouri K.M."/>
            <person name="Almaskari R."/>
            <person name="Sharma A.K."/>
            <person name="Amiri K.M.A."/>
        </authorList>
    </citation>
    <scope>NUCLEOTIDE SEQUENCE [LARGE SCALE GENOMIC DNA]</scope>
    <source>
        <strain evidence="10">kcgeb_sd</strain>
    </source>
</reference>
<dbReference type="PANTHER" id="PTHR12147:SF56">
    <property type="entry name" value="AMINOPEPTIDASE YDR415C-RELATED"/>
    <property type="match status" value="1"/>
</dbReference>
<keyword evidence="6" id="KW-0862">Zinc</keyword>
<feature type="domain" description="Peptidase M28" evidence="8">
    <location>
        <begin position="271"/>
        <end position="466"/>
    </location>
</feature>
<feature type="chain" id="PRO_5046331571" evidence="7">
    <location>
        <begin position="27"/>
        <end position="498"/>
    </location>
</feature>
<evidence type="ECO:0000256" key="6">
    <source>
        <dbReference type="ARBA" id="ARBA00022833"/>
    </source>
</evidence>
<dbReference type="Pfam" id="PF04389">
    <property type="entry name" value="Peptidase_M28"/>
    <property type="match status" value="1"/>
</dbReference>
<keyword evidence="10" id="KW-1185">Reference proteome</keyword>
<evidence type="ECO:0000256" key="7">
    <source>
        <dbReference type="SAM" id="SignalP"/>
    </source>
</evidence>
<evidence type="ECO:0000313" key="9">
    <source>
        <dbReference type="EMBL" id="WWA46158.1"/>
    </source>
</evidence>
<name>A0ABZ2D499_9SPHN</name>
<sequence>MATGAHAARRALAVVCALVAASCAPARIAPTPADALNAIESELAADIAVLAGDEFEGRRPGTPGEAKTLRHLSQTWQAAGLESGTNDPANPWFAPVALQLNTPDRSVAHFYRGGREIAVPEGAVHLYTSGRRSLLERSPVVFVGRAGEALDQSELAGRVALMLWDHPRKIEQHDALLEKGAAAVLAVVPDDAELRELTDRRSKGSYRLLHDEDGARLDGLISAAGARALLGADRFAALSAAAALPGFRPRPLDLEARLEATSLQAEVRTHNLIARLPGRRPDAGAVLLLAHWDHFGHCAEGDQPVAICNGAVDNASGLALLSAVARRLAGQPAQLDRDVYFLATTAEEWGLLGARAFARDPALPLDTIVAAFNVDTVAIAPRGGPVAIVGHAMTALDDDVARIIAATGRKAGDHAYANRYLRRQDGWALLQHDVPALAVSAAFADREALETFMRERYHRAGDVADDRLELGGAAEDVLLHVALVRHFASIESYPAPAR</sequence>